<dbReference type="RefSeq" id="XP_001027242.3">
    <property type="nucleotide sequence ID" value="XM_001027242.3"/>
</dbReference>
<dbReference type="GeneID" id="7839183"/>
<proteinExistence type="predicted"/>
<dbReference type="AlphaFoldDB" id="I7MMU8"/>
<evidence type="ECO:0000313" key="1">
    <source>
        <dbReference type="EMBL" id="EAS07000.3"/>
    </source>
</evidence>
<dbReference type="Proteomes" id="UP000009168">
    <property type="component" value="Unassembled WGS sequence"/>
</dbReference>
<sequence>MSLTSENLRQLDNFTITPQRKQEYDVQSRSSYKSLRVSQQDGFFSRYQSNGPRAGLNPHVKMELHKTYEDLNKGKINKEKFVKKVKEDIGLKTNPYFDKAIQKVDCNYGEVVKGIDKQYREVNQNLKPNTCDPTIITGHDVTISVGKFQEKFLPTPNYDTSDEIQKQCIEEVNKLVQGQVHPIQFLKQLQTNGLNTDLIEKEIRELNASNQCSYSKVSHGLYRALEEQRSKQMNASLMGLNDNPVRGDWVYHSHLKDNKADFAVPTHNSNKENTALEREYRKLVVPTGNIVYYETKKPAPDGVVAALNNGDILTWKRQYCNQIPQQEEQPKQRITKHNQSSIKLQDITTFKPDPTFDPIIKRKNINQMMSTRNILAYEQETVVSPKKQLKMLEGSGNIISWNQ</sequence>
<organism evidence="1 2">
    <name type="scientific">Tetrahymena thermophila (strain SB210)</name>
    <dbReference type="NCBI Taxonomy" id="312017"/>
    <lineage>
        <taxon>Eukaryota</taxon>
        <taxon>Sar</taxon>
        <taxon>Alveolata</taxon>
        <taxon>Ciliophora</taxon>
        <taxon>Intramacronucleata</taxon>
        <taxon>Oligohymenophorea</taxon>
        <taxon>Hymenostomatida</taxon>
        <taxon>Tetrahymenina</taxon>
        <taxon>Tetrahymenidae</taxon>
        <taxon>Tetrahymena</taxon>
    </lineage>
</organism>
<name>I7MMU8_TETTS</name>
<dbReference type="EMBL" id="GG662249">
    <property type="protein sequence ID" value="EAS07000.3"/>
    <property type="molecule type" value="Genomic_DNA"/>
</dbReference>
<reference evidence="2" key="1">
    <citation type="journal article" date="2006" name="PLoS Biol.">
        <title>Macronuclear genome sequence of the ciliate Tetrahymena thermophila, a model eukaryote.</title>
        <authorList>
            <person name="Eisen J.A."/>
            <person name="Coyne R.S."/>
            <person name="Wu M."/>
            <person name="Wu D."/>
            <person name="Thiagarajan M."/>
            <person name="Wortman J.R."/>
            <person name="Badger J.H."/>
            <person name="Ren Q."/>
            <person name="Amedeo P."/>
            <person name="Jones K.M."/>
            <person name="Tallon L.J."/>
            <person name="Delcher A.L."/>
            <person name="Salzberg S.L."/>
            <person name="Silva J.C."/>
            <person name="Haas B.J."/>
            <person name="Majoros W.H."/>
            <person name="Farzad M."/>
            <person name="Carlton J.M."/>
            <person name="Smith R.K. Jr."/>
            <person name="Garg J."/>
            <person name="Pearlman R.E."/>
            <person name="Karrer K.M."/>
            <person name="Sun L."/>
            <person name="Manning G."/>
            <person name="Elde N.C."/>
            <person name="Turkewitz A.P."/>
            <person name="Asai D.J."/>
            <person name="Wilkes D.E."/>
            <person name="Wang Y."/>
            <person name="Cai H."/>
            <person name="Collins K."/>
            <person name="Stewart B.A."/>
            <person name="Lee S.R."/>
            <person name="Wilamowska K."/>
            <person name="Weinberg Z."/>
            <person name="Ruzzo W.L."/>
            <person name="Wloga D."/>
            <person name="Gaertig J."/>
            <person name="Frankel J."/>
            <person name="Tsao C.-C."/>
            <person name="Gorovsky M.A."/>
            <person name="Keeling P.J."/>
            <person name="Waller R.F."/>
            <person name="Patron N.J."/>
            <person name="Cherry J.M."/>
            <person name="Stover N.A."/>
            <person name="Krieger C.J."/>
            <person name="del Toro C."/>
            <person name="Ryder H.F."/>
            <person name="Williamson S.C."/>
            <person name="Barbeau R.A."/>
            <person name="Hamilton E.P."/>
            <person name="Orias E."/>
        </authorList>
    </citation>
    <scope>NUCLEOTIDE SEQUENCE [LARGE SCALE GENOMIC DNA]</scope>
    <source>
        <strain evidence="2">SB210</strain>
    </source>
</reference>
<protein>
    <submittedName>
        <fullName evidence="1">Uncharacterized protein</fullName>
    </submittedName>
</protein>
<evidence type="ECO:0000313" key="2">
    <source>
        <dbReference type="Proteomes" id="UP000009168"/>
    </source>
</evidence>
<dbReference type="InParanoid" id="I7MMU8"/>
<keyword evidence="2" id="KW-1185">Reference proteome</keyword>
<dbReference type="KEGG" id="tet:TTHERM_00841260"/>
<accession>I7MMU8</accession>
<gene>
    <name evidence="1" type="ORF">TTHERM_00841260</name>
</gene>